<gene>
    <name evidence="1" type="ORF">HMP0721_1178</name>
</gene>
<proteinExistence type="predicted"/>
<dbReference type="STRING" id="887929.HMP0721_1178"/>
<dbReference type="Proteomes" id="UP000004754">
    <property type="component" value="Unassembled WGS sequence"/>
</dbReference>
<dbReference type="AlphaFoldDB" id="E6MGP5"/>
<dbReference type="HOGENOM" id="CLU_3102690_0_0_9"/>
<reference evidence="1 2" key="1">
    <citation type="submission" date="2010-12" db="EMBL/GenBank/DDBJ databases">
        <authorList>
            <person name="Muzny D."/>
            <person name="Qin X."/>
            <person name="Deng J."/>
            <person name="Jiang H."/>
            <person name="Liu Y."/>
            <person name="Qu J."/>
            <person name="Song X.-Z."/>
            <person name="Zhang L."/>
            <person name="Thornton R."/>
            <person name="Coyle M."/>
            <person name="Francisco L."/>
            <person name="Jackson L."/>
            <person name="Javaid M."/>
            <person name="Korchina V."/>
            <person name="Kovar C."/>
            <person name="Mata R."/>
            <person name="Mathew T."/>
            <person name="Ngo R."/>
            <person name="Nguyen L."/>
            <person name="Nguyen N."/>
            <person name="Okwuonu G."/>
            <person name="Ongeri F."/>
            <person name="Pham C."/>
            <person name="Simmons D."/>
            <person name="Wilczek-Boney K."/>
            <person name="Hale W."/>
            <person name="Jakkamsetti A."/>
            <person name="Pham P."/>
            <person name="Ruth R."/>
            <person name="San Lucas F."/>
            <person name="Warren J."/>
            <person name="Zhang J."/>
            <person name="Zhao Z."/>
            <person name="Zhou C."/>
            <person name="Zhu D."/>
            <person name="Lee S."/>
            <person name="Bess C."/>
            <person name="Blankenburg K."/>
            <person name="Forbes L."/>
            <person name="Fu Q."/>
            <person name="Gubbala S."/>
            <person name="Hirani K."/>
            <person name="Jayaseelan J.C."/>
            <person name="Lara F."/>
            <person name="Munidasa M."/>
            <person name="Palculict T."/>
            <person name="Patil S."/>
            <person name="Pu L.-L."/>
            <person name="Saada N."/>
            <person name="Tang L."/>
            <person name="Weissenberger G."/>
            <person name="Zhu Y."/>
            <person name="Hemphill L."/>
            <person name="Shang Y."/>
            <person name="Youmans B."/>
            <person name="Ayvaz T."/>
            <person name="Ross M."/>
            <person name="Santibanez J."/>
            <person name="Aqrawi P."/>
            <person name="Gross S."/>
            <person name="Joshi V."/>
            <person name="Fowler G."/>
            <person name="Nazareth L."/>
            <person name="Reid J."/>
            <person name="Worley K."/>
            <person name="Petrosino J."/>
            <person name="Highlander S."/>
            <person name="Gibbs R."/>
        </authorList>
    </citation>
    <scope>NUCLEOTIDE SEQUENCE [LARGE SCALE GENOMIC DNA]</scope>
    <source>
        <strain evidence="1 2">ATCC 23263</strain>
    </source>
</reference>
<name>E6MGP5_9FIRM</name>
<keyword evidence="2" id="KW-1185">Reference proteome</keyword>
<dbReference type="EMBL" id="AEQN01000016">
    <property type="protein sequence ID" value="EFV01785.1"/>
    <property type="molecule type" value="Genomic_DNA"/>
</dbReference>
<sequence length="51" mass="5694">MKSSLRGMTGKVIKSLLLPKGVFYWEEKKNKKDAENGAVKKAGIRDSGREL</sequence>
<protein>
    <submittedName>
        <fullName evidence="1">Uncharacterized protein</fullName>
    </submittedName>
</protein>
<evidence type="ECO:0000313" key="1">
    <source>
        <dbReference type="EMBL" id="EFV01785.1"/>
    </source>
</evidence>
<comment type="caution">
    <text evidence="1">The sequence shown here is derived from an EMBL/GenBank/DDBJ whole genome shotgun (WGS) entry which is preliminary data.</text>
</comment>
<organism evidence="1 2">
    <name type="scientific">Pseudoramibacter alactolyticus ATCC 23263</name>
    <dbReference type="NCBI Taxonomy" id="887929"/>
    <lineage>
        <taxon>Bacteria</taxon>
        <taxon>Bacillati</taxon>
        <taxon>Bacillota</taxon>
        <taxon>Clostridia</taxon>
        <taxon>Eubacteriales</taxon>
        <taxon>Eubacteriaceae</taxon>
        <taxon>Pseudoramibacter</taxon>
    </lineage>
</organism>
<evidence type="ECO:0000313" key="2">
    <source>
        <dbReference type="Proteomes" id="UP000004754"/>
    </source>
</evidence>
<accession>E6MGP5</accession>